<keyword evidence="2" id="KW-1185">Reference proteome</keyword>
<sequence length="54" mass="5663">MSVLTNLAANARSEQGAWGVLTMSVSDDDGRLGGVRPGKVVKNVGHLQNDLTVQ</sequence>
<gene>
    <name evidence="1" type="ORF">OCU04_000795</name>
</gene>
<proteinExistence type="predicted"/>
<dbReference type="AlphaFoldDB" id="A0A9X0AWU1"/>
<dbReference type="EMBL" id="JAPEIS010000001">
    <property type="protein sequence ID" value="KAJ8070421.1"/>
    <property type="molecule type" value="Genomic_DNA"/>
</dbReference>
<protein>
    <submittedName>
        <fullName evidence="1">Uncharacterized protein</fullName>
    </submittedName>
</protein>
<evidence type="ECO:0000313" key="1">
    <source>
        <dbReference type="EMBL" id="KAJ8070421.1"/>
    </source>
</evidence>
<dbReference type="Proteomes" id="UP001152300">
    <property type="component" value="Unassembled WGS sequence"/>
</dbReference>
<comment type="caution">
    <text evidence="1">The sequence shown here is derived from an EMBL/GenBank/DDBJ whole genome shotgun (WGS) entry which is preliminary data.</text>
</comment>
<accession>A0A9X0AWU1</accession>
<organism evidence="1 2">
    <name type="scientific">Sclerotinia nivalis</name>
    <dbReference type="NCBI Taxonomy" id="352851"/>
    <lineage>
        <taxon>Eukaryota</taxon>
        <taxon>Fungi</taxon>
        <taxon>Dikarya</taxon>
        <taxon>Ascomycota</taxon>
        <taxon>Pezizomycotina</taxon>
        <taxon>Leotiomycetes</taxon>
        <taxon>Helotiales</taxon>
        <taxon>Sclerotiniaceae</taxon>
        <taxon>Sclerotinia</taxon>
    </lineage>
</organism>
<evidence type="ECO:0000313" key="2">
    <source>
        <dbReference type="Proteomes" id="UP001152300"/>
    </source>
</evidence>
<reference evidence="1" key="1">
    <citation type="submission" date="2022-11" db="EMBL/GenBank/DDBJ databases">
        <title>Genome Resource of Sclerotinia nivalis Strain SnTB1, a Plant Pathogen Isolated from American Ginseng.</title>
        <authorList>
            <person name="Fan S."/>
        </authorList>
    </citation>
    <scope>NUCLEOTIDE SEQUENCE</scope>
    <source>
        <strain evidence="1">SnTB1</strain>
    </source>
</reference>
<name>A0A9X0AWU1_9HELO</name>